<dbReference type="EMBL" id="JXOK01000006">
    <property type="protein sequence ID" value="KIN12228.1"/>
    <property type="molecule type" value="Genomic_DNA"/>
</dbReference>
<evidence type="ECO:0000313" key="2">
    <source>
        <dbReference type="EMBL" id="KIN12228.1"/>
    </source>
</evidence>
<gene>
    <name evidence="2" type="ORF">SU60_02790</name>
</gene>
<dbReference type="Proteomes" id="UP000031977">
    <property type="component" value="Unassembled WGS sequence"/>
</dbReference>
<feature type="transmembrane region" description="Helical" evidence="1">
    <location>
        <begin position="63"/>
        <end position="84"/>
    </location>
</feature>
<comment type="caution">
    <text evidence="2">The sequence shown here is derived from an EMBL/GenBank/DDBJ whole genome shotgun (WGS) entry which is preliminary data.</text>
</comment>
<keyword evidence="3" id="KW-1185">Reference proteome</keyword>
<protein>
    <submittedName>
        <fullName evidence="2">Uncharacterized protein</fullName>
    </submittedName>
</protein>
<name>A0A0C3ECS1_9VIBR</name>
<proteinExistence type="predicted"/>
<sequence>MADSDAGKPGKAKALHWILTHSRSEKIIVVKRVSHNRGLTLSEEKTHITHISPPNAAPREVKFISVFVVISRVFLFFCALRVMAQRWSCRGGVYKIKHKKV</sequence>
<evidence type="ECO:0000256" key="1">
    <source>
        <dbReference type="SAM" id="Phobius"/>
    </source>
</evidence>
<keyword evidence="1" id="KW-0472">Membrane</keyword>
<keyword evidence="1" id="KW-1133">Transmembrane helix</keyword>
<evidence type="ECO:0000313" key="3">
    <source>
        <dbReference type="Proteomes" id="UP000031977"/>
    </source>
</evidence>
<organism evidence="2 3">
    <name type="scientific">Vibrio mytili</name>
    <dbReference type="NCBI Taxonomy" id="50718"/>
    <lineage>
        <taxon>Bacteria</taxon>
        <taxon>Pseudomonadati</taxon>
        <taxon>Pseudomonadota</taxon>
        <taxon>Gammaproteobacteria</taxon>
        <taxon>Vibrionales</taxon>
        <taxon>Vibrionaceae</taxon>
        <taxon>Vibrio</taxon>
    </lineage>
</organism>
<keyword evidence="1" id="KW-0812">Transmembrane</keyword>
<accession>A0A0C3ECS1</accession>
<reference evidence="2 3" key="1">
    <citation type="submission" date="2015-01" db="EMBL/GenBank/DDBJ databases">
        <title>Draft genome of Vibrio mytili type strain CAIM 528.</title>
        <authorList>
            <person name="Gonzalez-Castillo A."/>
            <person name="Gomez-Gil B."/>
            <person name="Enciso-Ibarra J."/>
        </authorList>
    </citation>
    <scope>NUCLEOTIDE SEQUENCE [LARGE SCALE GENOMIC DNA]</scope>
    <source>
        <strain evidence="2 3">CAIM 528</strain>
    </source>
</reference>
<dbReference type="AlphaFoldDB" id="A0A0C3ECS1"/>